<dbReference type="WBParaSite" id="NBR_0002079401-mRNA-1">
    <property type="protein sequence ID" value="NBR_0002079401-mRNA-1"/>
    <property type="gene ID" value="NBR_0002079401"/>
</dbReference>
<organism evidence="4">
    <name type="scientific">Nippostrongylus brasiliensis</name>
    <name type="common">Rat hookworm</name>
    <dbReference type="NCBI Taxonomy" id="27835"/>
    <lineage>
        <taxon>Eukaryota</taxon>
        <taxon>Metazoa</taxon>
        <taxon>Ecdysozoa</taxon>
        <taxon>Nematoda</taxon>
        <taxon>Chromadorea</taxon>
        <taxon>Rhabditida</taxon>
        <taxon>Rhabditina</taxon>
        <taxon>Rhabditomorpha</taxon>
        <taxon>Strongyloidea</taxon>
        <taxon>Heligmosomidae</taxon>
        <taxon>Nippostrongylus</taxon>
    </lineage>
</organism>
<evidence type="ECO:0000256" key="1">
    <source>
        <dbReference type="SAM" id="MobiDB-lite"/>
    </source>
</evidence>
<keyword evidence="3" id="KW-1185">Reference proteome</keyword>
<evidence type="ECO:0000313" key="3">
    <source>
        <dbReference type="Proteomes" id="UP000271162"/>
    </source>
</evidence>
<evidence type="ECO:0000313" key="2">
    <source>
        <dbReference type="EMBL" id="VDL84533.1"/>
    </source>
</evidence>
<feature type="region of interest" description="Disordered" evidence="1">
    <location>
        <begin position="1"/>
        <end position="31"/>
    </location>
</feature>
<dbReference type="Proteomes" id="UP000271162">
    <property type="component" value="Unassembled WGS sequence"/>
</dbReference>
<reference evidence="2 3" key="2">
    <citation type="submission" date="2018-11" db="EMBL/GenBank/DDBJ databases">
        <authorList>
            <consortium name="Pathogen Informatics"/>
        </authorList>
    </citation>
    <scope>NUCLEOTIDE SEQUENCE [LARGE SCALE GENOMIC DNA]</scope>
</reference>
<dbReference type="AlphaFoldDB" id="A0A0N4YU72"/>
<dbReference type="EMBL" id="UYSL01025528">
    <property type="protein sequence ID" value="VDL84533.1"/>
    <property type="molecule type" value="Genomic_DNA"/>
</dbReference>
<feature type="compositionally biased region" description="Basic and acidic residues" evidence="1">
    <location>
        <begin position="1"/>
        <end position="14"/>
    </location>
</feature>
<sequence length="68" mass="7577">MEENCHDHKTDRWSHGGGAQKPAIEDDMATPQGALDRDKMAVWHLNKCGSSTKEKEDGATIMKDVPRN</sequence>
<proteinExistence type="predicted"/>
<name>A0A0N4YU72_NIPBR</name>
<reference evidence="4" key="1">
    <citation type="submission" date="2017-02" db="UniProtKB">
        <authorList>
            <consortium name="WormBaseParasite"/>
        </authorList>
    </citation>
    <scope>IDENTIFICATION</scope>
</reference>
<protein>
    <submittedName>
        <fullName evidence="2 4">Uncharacterized protein</fullName>
    </submittedName>
</protein>
<gene>
    <name evidence="2" type="ORF">NBR_LOCUS20795</name>
</gene>
<evidence type="ECO:0000313" key="4">
    <source>
        <dbReference type="WBParaSite" id="NBR_0002079401-mRNA-1"/>
    </source>
</evidence>
<accession>A0A0N4YU72</accession>